<protein>
    <submittedName>
        <fullName evidence="1">Uncharacterized protein</fullName>
    </submittedName>
</protein>
<evidence type="ECO:0000313" key="2">
    <source>
        <dbReference type="Proteomes" id="UP000006727"/>
    </source>
</evidence>
<reference evidence="1" key="3">
    <citation type="submission" date="2020-12" db="UniProtKB">
        <authorList>
            <consortium name="EnsemblPlants"/>
        </authorList>
    </citation>
    <scope>IDENTIFICATION</scope>
</reference>
<proteinExistence type="predicted"/>
<reference evidence="1 2" key="2">
    <citation type="journal article" date="2018" name="Plant J.">
        <title>The Physcomitrella patens chromosome-scale assembly reveals moss genome structure and evolution.</title>
        <authorList>
            <person name="Lang D."/>
            <person name="Ullrich K.K."/>
            <person name="Murat F."/>
            <person name="Fuchs J."/>
            <person name="Jenkins J."/>
            <person name="Haas F.B."/>
            <person name="Piednoel M."/>
            <person name="Gundlach H."/>
            <person name="Van Bel M."/>
            <person name="Meyberg R."/>
            <person name="Vives C."/>
            <person name="Morata J."/>
            <person name="Symeonidi A."/>
            <person name="Hiss M."/>
            <person name="Muchero W."/>
            <person name="Kamisugi Y."/>
            <person name="Saleh O."/>
            <person name="Blanc G."/>
            <person name="Decker E.L."/>
            <person name="van Gessel N."/>
            <person name="Grimwood J."/>
            <person name="Hayes R.D."/>
            <person name="Graham S.W."/>
            <person name="Gunter L.E."/>
            <person name="McDaniel S.F."/>
            <person name="Hoernstein S.N.W."/>
            <person name="Larsson A."/>
            <person name="Li F.W."/>
            <person name="Perroud P.F."/>
            <person name="Phillips J."/>
            <person name="Ranjan P."/>
            <person name="Rokshar D.S."/>
            <person name="Rothfels C.J."/>
            <person name="Schneider L."/>
            <person name="Shu S."/>
            <person name="Stevenson D.W."/>
            <person name="Thummler F."/>
            <person name="Tillich M."/>
            <person name="Villarreal Aguilar J.C."/>
            <person name="Widiez T."/>
            <person name="Wong G.K."/>
            <person name="Wymore A."/>
            <person name="Zhang Y."/>
            <person name="Zimmer A.D."/>
            <person name="Quatrano R.S."/>
            <person name="Mayer K.F.X."/>
            <person name="Goodstein D."/>
            <person name="Casacuberta J.M."/>
            <person name="Vandepoele K."/>
            <person name="Reski R."/>
            <person name="Cuming A.C."/>
            <person name="Tuskan G.A."/>
            <person name="Maumus F."/>
            <person name="Salse J."/>
            <person name="Schmutz J."/>
            <person name="Rensing S.A."/>
        </authorList>
    </citation>
    <scope>NUCLEOTIDE SEQUENCE [LARGE SCALE GENOMIC DNA]</scope>
    <source>
        <strain evidence="1 2">cv. Gransden 2004</strain>
    </source>
</reference>
<reference evidence="1 2" key="1">
    <citation type="journal article" date="2008" name="Science">
        <title>The Physcomitrella genome reveals evolutionary insights into the conquest of land by plants.</title>
        <authorList>
            <person name="Rensing S."/>
            <person name="Lang D."/>
            <person name="Zimmer A."/>
            <person name="Terry A."/>
            <person name="Salamov A."/>
            <person name="Shapiro H."/>
            <person name="Nishiyama T."/>
            <person name="Perroud P.-F."/>
            <person name="Lindquist E."/>
            <person name="Kamisugi Y."/>
            <person name="Tanahashi T."/>
            <person name="Sakakibara K."/>
            <person name="Fujita T."/>
            <person name="Oishi K."/>
            <person name="Shin-I T."/>
            <person name="Kuroki Y."/>
            <person name="Toyoda A."/>
            <person name="Suzuki Y."/>
            <person name="Hashimoto A."/>
            <person name="Yamaguchi K."/>
            <person name="Sugano A."/>
            <person name="Kohara Y."/>
            <person name="Fujiyama A."/>
            <person name="Anterola A."/>
            <person name="Aoki S."/>
            <person name="Ashton N."/>
            <person name="Barbazuk W.B."/>
            <person name="Barker E."/>
            <person name="Bennetzen J."/>
            <person name="Bezanilla M."/>
            <person name="Blankenship R."/>
            <person name="Cho S.H."/>
            <person name="Dutcher S."/>
            <person name="Estelle M."/>
            <person name="Fawcett J.A."/>
            <person name="Gundlach H."/>
            <person name="Hanada K."/>
            <person name="Heyl A."/>
            <person name="Hicks K.A."/>
            <person name="Hugh J."/>
            <person name="Lohr M."/>
            <person name="Mayer K."/>
            <person name="Melkozernov A."/>
            <person name="Murata T."/>
            <person name="Nelson D."/>
            <person name="Pils B."/>
            <person name="Prigge M."/>
            <person name="Reiss B."/>
            <person name="Renner T."/>
            <person name="Rombauts S."/>
            <person name="Rushton P."/>
            <person name="Sanderfoot A."/>
            <person name="Schween G."/>
            <person name="Shiu S.-H."/>
            <person name="Stueber K."/>
            <person name="Theodoulou F.L."/>
            <person name="Tu H."/>
            <person name="Van de Peer Y."/>
            <person name="Verrier P.J."/>
            <person name="Waters E."/>
            <person name="Wood A."/>
            <person name="Yang L."/>
            <person name="Cove D."/>
            <person name="Cuming A."/>
            <person name="Hasebe M."/>
            <person name="Lucas S."/>
            <person name="Mishler D.B."/>
            <person name="Reski R."/>
            <person name="Grigoriev I."/>
            <person name="Quatrano R.S."/>
            <person name="Boore J.L."/>
        </authorList>
    </citation>
    <scope>NUCLEOTIDE SEQUENCE [LARGE SCALE GENOMIC DNA]</scope>
    <source>
        <strain evidence="1 2">cv. Gransden 2004</strain>
    </source>
</reference>
<accession>A0A7I4BU44</accession>
<dbReference type="AlphaFoldDB" id="A0A7I4BU44"/>
<keyword evidence="2" id="KW-1185">Reference proteome</keyword>
<sequence length="103" mass="11837">MSLIDLKDVKIIIDVPYSIALEYLMHAMTHTRPNIVFFINKVAKYKANLSQAHWFAIKCMMRLTFDYVFILANGVISLQNQKQTTIILSFTKEKYTACASATK</sequence>
<dbReference type="Proteomes" id="UP000006727">
    <property type="component" value="Chromosome 1"/>
</dbReference>
<dbReference type="Gramene" id="Pp3c1_21700V3.2">
    <property type="protein sequence ID" value="Pp3c1_21700V3.2"/>
    <property type="gene ID" value="Pp3c1_21700"/>
</dbReference>
<organism evidence="1 2">
    <name type="scientific">Physcomitrium patens</name>
    <name type="common">Spreading-leaved earth moss</name>
    <name type="synonym">Physcomitrella patens</name>
    <dbReference type="NCBI Taxonomy" id="3218"/>
    <lineage>
        <taxon>Eukaryota</taxon>
        <taxon>Viridiplantae</taxon>
        <taxon>Streptophyta</taxon>
        <taxon>Embryophyta</taxon>
        <taxon>Bryophyta</taxon>
        <taxon>Bryophytina</taxon>
        <taxon>Bryopsida</taxon>
        <taxon>Funariidae</taxon>
        <taxon>Funariales</taxon>
        <taxon>Funariaceae</taxon>
        <taxon>Physcomitrium</taxon>
    </lineage>
</organism>
<dbReference type="EnsemblPlants" id="Pp3c1_21700V3.2">
    <property type="protein sequence ID" value="Pp3c1_21700V3.2"/>
    <property type="gene ID" value="Pp3c1_21700"/>
</dbReference>
<evidence type="ECO:0000313" key="1">
    <source>
        <dbReference type="EnsemblPlants" id="Pp3c1_21700V3.2"/>
    </source>
</evidence>
<dbReference type="EMBL" id="ABEU02000001">
    <property type="status" value="NOT_ANNOTATED_CDS"/>
    <property type="molecule type" value="Genomic_DNA"/>
</dbReference>
<name>A0A7I4BU44_PHYPA</name>